<organism evidence="1">
    <name type="scientific">bioreactor metagenome</name>
    <dbReference type="NCBI Taxonomy" id="1076179"/>
    <lineage>
        <taxon>unclassified sequences</taxon>
        <taxon>metagenomes</taxon>
        <taxon>ecological metagenomes</taxon>
    </lineage>
</organism>
<sequence>MNYRAFFEHLQSRYHLEELLLYLDHHPQDFDELFAMVFEAEEKIAWRVLWACEKVSQRTPEWFDEKKIQMITDLVLTTKHHGLHRIGLSILNSFPVPDPLNIDMLNALYEWMLSPKYSIGVQSLAMKLLYKYTLTNEDLLREFIITLEQVDENDYTMAFTASKRNILKKHN</sequence>
<protein>
    <recommendedName>
        <fullName evidence="2">DNA alkylation repair enzyme</fullName>
    </recommendedName>
</protein>
<proteinExistence type="predicted"/>
<evidence type="ECO:0008006" key="2">
    <source>
        <dbReference type="Google" id="ProtNLM"/>
    </source>
</evidence>
<dbReference type="EMBL" id="VSSQ01030795">
    <property type="protein sequence ID" value="MPM81452.1"/>
    <property type="molecule type" value="Genomic_DNA"/>
</dbReference>
<gene>
    <name evidence="1" type="ORF">SDC9_128505</name>
</gene>
<name>A0A645CXM2_9ZZZZ</name>
<evidence type="ECO:0000313" key="1">
    <source>
        <dbReference type="EMBL" id="MPM81452.1"/>
    </source>
</evidence>
<accession>A0A645CXM2</accession>
<comment type="caution">
    <text evidence="1">The sequence shown here is derived from an EMBL/GenBank/DDBJ whole genome shotgun (WGS) entry which is preliminary data.</text>
</comment>
<dbReference type="AlphaFoldDB" id="A0A645CXM2"/>
<reference evidence="1" key="1">
    <citation type="submission" date="2019-08" db="EMBL/GenBank/DDBJ databases">
        <authorList>
            <person name="Kucharzyk K."/>
            <person name="Murdoch R.W."/>
            <person name="Higgins S."/>
            <person name="Loffler F."/>
        </authorList>
    </citation>
    <scope>NUCLEOTIDE SEQUENCE</scope>
</reference>